<evidence type="ECO:0000313" key="2">
    <source>
        <dbReference type="Proteomes" id="UP001232493"/>
    </source>
</evidence>
<dbReference type="EMBL" id="CP069362">
    <property type="protein sequence ID" value="WGS65484.1"/>
    <property type="molecule type" value="Genomic_DNA"/>
</dbReference>
<accession>A0ABY8PS99</accession>
<evidence type="ECO:0008006" key="3">
    <source>
        <dbReference type="Google" id="ProtNLM"/>
    </source>
</evidence>
<proteinExistence type="predicted"/>
<gene>
    <name evidence="1" type="ORF">JRV97_02690</name>
</gene>
<keyword evidence="2" id="KW-1185">Reference proteome</keyword>
<sequence>MRIDNNGFEYFKYSEVKKIDKKENFEKANGKVIDKKFKGDVYVKTEIEYMKATYSSLVNKKLKINSNRWKELQSDSQKMFDEFKAWVEDKIKKQLGITPDEKLEMKEELKNGKWSPEAVSDRILEFAKSISGNDKSKIELLRNAVKKGFEDVKGILGGKLPEVSEKTYDLVMKKFDKWEKGEDENQMQIEEGGVEYINVKQEIIEDNNKN</sequence>
<name>A0ABY8PS99_9BACT</name>
<dbReference type="RefSeq" id="WP_280999952.1">
    <property type="nucleotide sequence ID" value="NZ_CP069362.1"/>
</dbReference>
<organism evidence="1 2">
    <name type="scientific">Marinitoga aeolica</name>
    <dbReference type="NCBI Taxonomy" id="2809031"/>
    <lineage>
        <taxon>Bacteria</taxon>
        <taxon>Thermotogati</taxon>
        <taxon>Thermotogota</taxon>
        <taxon>Thermotogae</taxon>
        <taxon>Petrotogales</taxon>
        <taxon>Petrotogaceae</taxon>
        <taxon>Marinitoga</taxon>
    </lineage>
</organism>
<evidence type="ECO:0000313" key="1">
    <source>
        <dbReference type="EMBL" id="WGS65484.1"/>
    </source>
</evidence>
<protein>
    <recommendedName>
        <fullName evidence="3">DUF4355 domain-containing protein</fullName>
    </recommendedName>
</protein>
<dbReference type="Proteomes" id="UP001232493">
    <property type="component" value="Chromosome"/>
</dbReference>
<reference evidence="1 2" key="1">
    <citation type="submission" date="2021-02" db="EMBL/GenBank/DDBJ databases">
        <title>Characterization of Marinitoga sp. nov. str. BP5-C20A.</title>
        <authorList>
            <person name="Erauso G."/>
            <person name="Postec A."/>
        </authorList>
    </citation>
    <scope>NUCLEOTIDE SEQUENCE [LARGE SCALE GENOMIC DNA]</scope>
    <source>
        <strain evidence="1 2">BP5-C20A</strain>
    </source>
</reference>